<proteinExistence type="predicted"/>
<reference evidence="1 2" key="1">
    <citation type="journal article" date="2021" name="ISME J.">
        <title>Genomic evolution of the class Acidithiobacillia: deep-branching Proteobacteria living in extreme acidic conditions.</title>
        <authorList>
            <person name="Moya-Beltran A."/>
            <person name="Beard S."/>
            <person name="Rojas-Villalobos C."/>
            <person name="Issotta F."/>
            <person name="Gallardo Y."/>
            <person name="Ulloa R."/>
            <person name="Giaveno A."/>
            <person name="Degli Esposti M."/>
            <person name="Johnson D.B."/>
            <person name="Quatrini R."/>
        </authorList>
    </citation>
    <scope>NUCLEOTIDE SEQUENCE [LARGE SCALE GENOMIC DNA]</scope>
    <source>
        <strain evidence="1 2">ATCC 19703</strain>
    </source>
</reference>
<comment type="caution">
    <text evidence="1">The sequence shown here is derived from an EMBL/GenBank/DDBJ whole genome shotgun (WGS) entry which is preliminary data.</text>
</comment>
<dbReference type="EMBL" id="JABELD010000086">
    <property type="protein sequence ID" value="MBU2739379.1"/>
    <property type="molecule type" value="Genomic_DNA"/>
</dbReference>
<organism evidence="1 2">
    <name type="scientific">Acidithiobacillus concretivorus</name>
    <dbReference type="NCBI Taxonomy" id="3063952"/>
    <lineage>
        <taxon>Bacteria</taxon>
        <taxon>Pseudomonadati</taxon>
        <taxon>Pseudomonadota</taxon>
        <taxon>Acidithiobacillia</taxon>
        <taxon>Acidithiobacillales</taxon>
        <taxon>Acidithiobacillaceae</taxon>
        <taxon>Acidithiobacillus</taxon>
    </lineage>
</organism>
<name>A0ABS5ZTT1_9PROT</name>
<sequence>MTSGNVRQELQNTINSPLVSFAKVTQTELQACCDEFEMLIVKRNALIHAHPITDTDGSQILAYQTKITKPLPDMKWLRPEVEAIIQEFDAAACRAGVLLDRLR</sequence>
<evidence type="ECO:0000313" key="2">
    <source>
        <dbReference type="Proteomes" id="UP001197028"/>
    </source>
</evidence>
<dbReference type="RefSeq" id="WP_215864302.1">
    <property type="nucleotide sequence ID" value="NZ_JABELD010000086.1"/>
</dbReference>
<keyword evidence="2" id="KW-1185">Reference proteome</keyword>
<gene>
    <name evidence="1" type="ORF">HJG40_11405</name>
</gene>
<protein>
    <submittedName>
        <fullName evidence="1">Uncharacterized protein</fullName>
    </submittedName>
</protein>
<accession>A0ABS5ZTT1</accession>
<evidence type="ECO:0000313" key="1">
    <source>
        <dbReference type="EMBL" id="MBU2739379.1"/>
    </source>
</evidence>
<dbReference type="Proteomes" id="UP001197028">
    <property type="component" value="Unassembled WGS sequence"/>
</dbReference>